<dbReference type="EMBL" id="BMFV01000002">
    <property type="protein sequence ID" value="GGH75821.1"/>
    <property type="molecule type" value="Genomic_DNA"/>
</dbReference>
<protein>
    <submittedName>
        <fullName evidence="1">Uncharacterized protein</fullName>
    </submittedName>
</protein>
<sequence>MNNTLRALFGAWVQALGTTLSAIGSTPSLKIKQKILADLNLWGNVMQATGNALLAESEQKLDLDKIGNEVQAFGNSTVIASILLDIQREYKLELDIKGNLLQALGSGMSFTDVLEHEPSIPDLYSLYGNLLQAIGNSLQALAGINKLQVGEGEHINTIGSWIQAIGAILTAKAQSMGSDVL</sequence>
<comment type="caution">
    <text evidence="1">The sequence shown here is derived from an EMBL/GenBank/DDBJ whole genome shotgun (WGS) entry which is preliminary data.</text>
</comment>
<dbReference type="Pfam" id="PF22116">
    <property type="entry name" value="DUF6944"/>
    <property type="match status" value="1"/>
</dbReference>
<organism evidence="1 2">
    <name type="scientific">Pullulanibacillus pueri</name>
    <dbReference type="NCBI Taxonomy" id="1437324"/>
    <lineage>
        <taxon>Bacteria</taxon>
        <taxon>Bacillati</taxon>
        <taxon>Bacillota</taxon>
        <taxon>Bacilli</taxon>
        <taxon>Bacillales</taxon>
        <taxon>Sporolactobacillaceae</taxon>
        <taxon>Pullulanibacillus</taxon>
    </lineage>
</organism>
<dbReference type="InterPro" id="IPR054224">
    <property type="entry name" value="DUF6944"/>
</dbReference>
<dbReference type="Proteomes" id="UP000656813">
    <property type="component" value="Unassembled WGS sequence"/>
</dbReference>
<proteinExistence type="predicted"/>
<reference evidence="1" key="1">
    <citation type="journal article" date="2014" name="Int. J. Syst. Evol. Microbiol.">
        <title>Complete genome sequence of Corynebacterium casei LMG S-19264T (=DSM 44701T), isolated from a smear-ripened cheese.</title>
        <authorList>
            <consortium name="US DOE Joint Genome Institute (JGI-PGF)"/>
            <person name="Walter F."/>
            <person name="Albersmeier A."/>
            <person name="Kalinowski J."/>
            <person name="Ruckert C."/>
        </authorList>
    </citation>
    <scope>NUCLEOTIDE SEQUENCE</scope>
    <source>
        <strain evidence="1">CGMCC 1.12777</strain>
    </source>
</reference>
<keyword evidence="2" id="KW-1185">Reference proteome</keyword>
<gene>
    <name evidence="1" type="ORF">GCM10007096_05440</name>
</gene>
<evidence type="ECO:0000313" key="2">
    <source>
        <dbReference type="Proteomes" id="UP000656813"/>
    </source>
</evidence>
<evidence type="ECO:0000313" key="1">
    <source>
        <dbReference type="EMBL" id="GGH75821.1"/>
    </source>
</evidence>
<name>A0A8J2ZSH5_9BACL</name>
<reference evidence="1" key="2">
    <citation type="submission" date="2020-09" db="EMBL/GenBank/DDBJ databases">
        <authorList>
            <person name="Sun Q."/>
            <person name="Zhou Y."/>
        </authorList>
    </citation>
    <scope>NUCLEOTIDE SEQUENCE</scope>
    <source>
        <strain evidence="1">CGMCC 1.12777</strain>
    </source>
</reference>
<accession>A0A8J2ZSH5</accession>
<dbReference type="AlphaFoldDB" id="A0A8J2ZSH5"/>
<dbReference type="RefSeq" id="WP_188495826.1">
    <property type="nucleotide sequence ID" value="NZ_BMFV01000002.1"/>
</dbReference>